<keyword evidence="2" id="KW-1185">Reference proteome</keyword>
<dbReference type="AlphaFoldDB" id="A0A5C6W8W2"/>
<dbReference type="Proteomes" id="UP000321363">
    <property type="component" value="Unassembled WGS sequence"/>
</dbReference>
<gene>
    <name evidence="1" type="ORF">FS935_01405</name>
</gene>
<dbReference type="EMBL" id="VOQF01000001">
    <property type="protein sequence ID" value="TXC92878.1"/>
    <property type="molecule type" value="Genomic_DNA"/>
</dbReference>
<organism evidence="1 2">
    <name type="scientific">Metabacillus litoralis</name>
    <dbReference type="NCBI Taxonomy" id="152268"/>
    <lineage>
        <taxon>Bacteria</taxon>
        <taxon>Bacillati</taxon>
        <taxon>Bacillota</taxon>
        <taxon>Bacilli</taxon>
        <taxon>Bacillales</taxon>
        <taxon>Bacillaceae</taxon>
        <taxon>Metabacillus</taxon>
    </lineage>
</organism>
<evidence type="ECO:0000313" key="2">
    <source>
        <dbReference type="Proteomes" id="UP000321363"/>
    </source>
</evidence>
<dbReference type="RefSeq" id="WP_146945740.1">
    <property type="nucleotide sequence ID" value="NZ_VOQF01000001.1"/>
</dbReference>
<dbReference type="OrthoDB" id="2450947at2"/>
<evidence type="ECO:0000313" key="1">
    <source>
        <dbReference type="EMBL" id="TXC92878.1"/>
    </source>
</evidence>
<sequence>MKWSNWLQGGPFLEVSFILELKEKKQIVIQDIIKKLSTVRNKIEVVDKNINEIIDFFDRGYFSDDADPLSINLHSLRLRLYVYVARKRKATLQIDMVSANALLVNFWFYASECDEPKWGQVGVKKEELMDFTRFLEELYFVYEFKIGATAIEEDVLKLFGFDEEYPKECYRFENLTPSYFLHDPSPFVNIIWNEKYKQLSHIPYNYRRLDKEGLIIETGSLDD</sequence>
<name>A0A5C6W8W2_9BACI</name>
<protein>
    <submittedName>
        <fullName evidence="1">Uncharacterized protein</fullName>
    </submittedName>
</protein>
<reference evidence="1 2" key="1">
    <citation type="journal article" date="2005" name="Int. J. Syst. Evol. Microbiol.">
        <title>Bacillus litoralis sp. nov., isolated from a tidal flat of the Yellow Sea in Korea.</title>
        <authorList>
            <person name="Yoon J.H."/>
            <person name="Oh T.K."/>
        </authorList>
    </citation>
    <scope>NUCLEOTIDE SEQUENCE [LARGE SCALE GENOMIC DNA]</scope>
    <source>
        <strain evidence="1 2">SW-211</strain>
    </source>
</reference>
<proteinExistence type="predicted"/>
<comment type="caution">
    <text evidence="1">The sequence shown here is derived from an EMBL/GenBank/DDBJ whole genome shotgun (WGS) entry which is preliminary data.</text>
</comment>
<accession>A0A5C6W8W2</accession>